<feature type="active site" description="Proton donor/acceptor" evidence="6">
    <location>
        <position position="203"/>
    </location>
</feature>
<keyword evidence="4 6" id="KW-0573">Peptidoglycan synthesis</keyword>
<keyword evidence="2" id="KW-0808">Transferase</keyword>
<feature type="active site" description="Nucleophile" evidence="6">
    <location>
        <position position="217"/>
    </location>
</feature>
<keyword evidence="10" id="KW-1185">Reference proteome</keyword>
<protein>
    <submittedName>
        <fullName evidence="9">Peptidoglycan-binding protein</fullName>
    </submittedName>
</protein>
<dbReference type="InterPro" id="IPR050979">
    <property type="entry name" value="LD-transpeptidase"/>
</dbReference>
<dbReference type="PANTHER" id="PTHR30582">
    <property type="entry name" value="L,D-TRANSPEPTIDASE"/>
    <property type="match status" value="1"/>
</dbReference>
<keyword evidence="7" id="KW-0732">Signal</keyword>
<comment type="pathway">
    <text evidence="1 6">Cell wall biogenesis; peptidoglycan biosynthesis.</text>
</comment>
<evidence type="ECO:0000256" key="7">
    <source>
        <dbReference type="SAM" id="SignalP"/>
    </source>
</evidence>
<dbReference type="InterPro" id="IPR036366">
    <property type="entry name" value="PGBDSf"/>
</dbReference>
<dbReference type="AlphaFoldDB" id="A0A9W6P7T0"/>
<dbReference type="CDD" id="cd16913">
    <property type="entry name" value="YkuD_like"/>
    <property type="match status" value="1"/>
</dbReference>
<dbReference type="Proteomes" id="UP001165092">
    <property type="component" value="Unassembled WGS sequence"/>
</dbReference>
<keyword evidence="5 6" id="KW-0961">Cell wall biogenesis/degradation</keyword>
<dbReference type="Pfam" id="PF03734">
    <property type="entry name" value="YkuD"/>
    <property type="match status" value="1"/>
</dbReference>
<proteinExistence type="predicted"/>
<dbReference type="SUPFAM" id="SSF47090">
    <property type="entry name" value="PGBD-like"/>
    <property type="match status" value="1"/>
</dbReference>
<evidence type="ECO:0000256" key="6">
    <source>
        <dbReference type="PROSITE-ProRule" id="PRU01373"/>
    </source>
</evidence>
<evidence type="ECO:0000256" key="2">
    <source>
        <dbReference type="ARBA" id="ARBA00022679"/>
    </source>
</evidence>
<dbReference type="Pfam" id="PF01471">
    <property type="entry name" value="PG_binding_1"/>
    <property type="match status" value="1"/>
</dbReference>
<feature type="domain" description="L,D-TPase catalytic" evidence="8">
    <location>
        <begin position="124"/>
        <end position="243"/>
    </location>
</feature>
<name>A0A9W6P7T0_9ACTN</name>
<dbReference type="SUPFAM" id="SSF141523">
    <property type="entry name" value="L,D-transpeptidase catalytic domain-like"/>
    <property type="match status" value="1"/>
</dbReference>
<reference evidence="9" key="1">
    <citation type="submission" date="2023-02" db="EMBL/GenBank/DDBJ databases">
        <title>Nocardiopsis ansamitocini NBRC 112285.</title>
        <authorList>
            <person name="Ichikawa N."/>
            <person name="Sato H."/>
            <person name="Tonouchi N."/>
        </authorList>
    </citation>
    <scope>NUCLEOTIDE SEQUENCE</scope>
    <source>
        <strain evidence="9">NBRC 112285</strain>
    </source>
</reference>
<gene>
    <name evidence="9" type="ORF">Nans01_29490</name>
</gene>
<dbReference type="Gene3D" id="2.40.440.10">
    <property type="entry name" value="L,D-transpeptidase catalytic domain-like"/>
    <property type="match status" value="1"/>
</dbReference>
<evidence type="ECO:0000256" key="3">
    <source>
        <dbReference type="ARBA" id="ARBA00022960"/>
    </source>
</evidence>
<dbReference type="PANTHER" id="PTHR30582:SF2">
    <property type="entry name" value="L,D-TRANSPEPTIDASE YCIB-RELATED"/>
    <property type="match status" value="1"/>
</dbReference>
<evidence type="ECO:0000256" key="4">
    <source>
        <dbReference type="ARBA" id="ARBA00022984"/>
    </source>
</evidence>
<dbReference type="PROSITE" id="PS52029">
    <property type="entry name" value="LD_TPASE"/>
    <property type="match status" value="1"/>
</dbReference>
<dbReference type="EMBL" id="BSQG01000004">
    <property type="protein sequence ID" value="GLU48598.1"/>
    <property type="molecule type" value="Genomic_DNA"/>
</dbReference>
<dbReference type="InterPro" id="IPR038063">
    <property type="entry name" value="Transpep_catalytic_dom"/>
</dbReference>
<evidence type="ECO:0000256" key="5">
    <source>
        <dbReference type="ARBA" id="ARBA00023316"/>
    </source>
</evidence>
<evidence type="ECO:0000259" key="8">
    <source>
        <dbReference type="PROSITE" id="PS52029"/>
    </source>
</evidence>
<sequence>MLAVSTVMVAGFGTVAHAGTAPTGSLLAAGAPAAAGLNLNAADVQSGLLRQGAKGSQVKAIQQRLIDLGYWLDGADGEFGPLTTQAVYAVQKAAGIERDGVVGPATRAALDKGVRPKASTSSGNVVEIDLARQLLLVVSDGKVRRIFNTSTGSGKPYVSNGQKQVATTPKGRYPVFRAVDAWDPGPLGALYRPKYFNRGIAVHGYSSVPPYPASHGCARVSIAAMDWLWANGSLKQHTPVVVR</sequence>
<comment type="caution">
    <text evidence="9">The sequence shown here is derived from an EMBL/GenBank/DDBJ whole genome shotgun (WGS) entry which is preliminary data.</text>
</comment>
<evidence type="ECO:0000313" key="10">
    <source>
        <dbReference type="Proteomes" id="UP001165092"/>
    </source>
</evidence>
<dbReference type="Gene3D" id="1.10.101.10">
    <property type="entry name" value="PGBD-like superfamily/PGBD"/>
    <property type="match status" value="1"/>
</dbReference>
<dbReference type="GO" id="GO:0016740">
    <property type="term" value="F:transferase activity"/>
    <property type="evidence" value="ECO:0007669"/>
    <property type="project" value="UniProtKB-KW"/>
</dbReference>
<dbReference type="InterPro" id="IPR036365">
    <property type="entry name" value="PGBD-like_sf"/>
</dbReference>
<dbReference type="GO" id="GO:0071972">
    <property type="term" value="F:peptidoglycan L,D-transpeptidase activity"/>
    <property type="evidence" value="ECO:0007669"/>
    <property type="project" value="TreeGrafter"/>
</dbReference>
<dbReference type="GO" id="GO:0008360">
    <property type="term" value="P:regulation of cell shape"/>
    <property type="evidence" value="ECO:0007669"/>
    <property type="project" value="UniProtKB-UniRule"/>
</dbReference>
<evidence type="ECO:0000256" key="1">
    <source>
        <dbReference type="ARBA" id="ARBA00004752"/>
    </source>
</evidence>
<feature type="chain" id="PRO_5040937841" evidence="7">
    <location>
        <begin position="19"/>
        <end position="243"/>
    </location>
</feature>
<dbReference type="GO" id="GO:0071555">
    <property type="term" value="P:cell wall organization"/>
    <property type="evidence" value="ECO:0007669"/>
    <property type="project" value="UniProtKB-UniRule"/>
</dbReference>
<organism evidence="9 10">
    <name type="scientific">Nocardiopsis ansamitocini</name>
    <dbReference type="NCBI Taxonomy" id="1670832"/>
    <lineage>
        <taxon>Bacteria</taxon>
        <taxon>Bacillati</taxon>
        <taxon>Actinomycetota</taxon>
        <taxon>Actinomycetes</taxon>
        <taxon>Streptosporangiales</taxon>
        <taxon>Nocardiopsidaceae</taxon>
        <taxon>Nocardiopsis</taxon>
    </lineage>
</organism>
<dbReference type="InterPro" id="IPR002477">
    <property type="entry name" value="Peptidoglycan-bd-like"/>
</dbReference>
<keyword evidence="3 6" id="KW-0133">Cell shape</keyword>
<accession>A0A9W6P7T0</accession>
<dbReference type="GO" id="GO:0005576">
    <property type="term" value="C:extracellular region"/>
    <property type="evidence" value="ECO:0007669"/>
    <property type="project" value="TreeGrafter"/>
</dbReference>
<dbReference type="GO" id="GO:0018104">
    <property type="term" value="P:peptidoglycan-protein cross-linking"/>
    <property type="evidence" value="ECO:0007669"/>
    <property type="project" value="TreeGrafter"/>
</dbReference>
<feature type="signal peptide" evidence="7">
    <location>
        <begin position="1"/>
        <end position="18"/>
    </location>
</feature>
<evidence type="ECO:0000313" key="9">
    <source>
        <dbReference type="EMBL" id="GLU48598.1"/>
    </source>
</evidence>
<dbReference type="InterPro" id="IPR005490">
    <property type="entry name" value="LD_TPept_cat_dom"/>
</dbReference>